<dbReference type="AlphaFoldDB" id="A0A401QGU3"/>
<keyword evidence="2" id="KW-0443">Lipid metabolism</keyword>
<proteinExistence type="predicted"/>
<organism evidence="3 4">
    <name type="scientific">Scyliorhinus torazame</name>
    <name type="common">Cloudy catshark</name>
    <name type="synonym">Catulus torazame</name>
    <dbReference type="NCBI Taxonomy" id="75743"/>
    <lineage>
        <taxon>Eukaryota</taxon>
        <taxon>Metazoa</taxon>
        <taxon>Chordata</taxon>
        <taxon>Craniata</taxon>
        <taxon>Vertebrata</taxon>
        <taxon>Chondrichthyes</taxon>
        <taxon>Elasmobranchii</taxon>
        <taxon>Galeomorphii</taxon>
        <taxon>Galeoidea</taxon>
        <taxon>Carcharhiniformes</taxon>
        <taxon>Scyliorhinidae</taxon>
        <taxon>Scyliorhinus</taxon>
    </lineage>
</organism>
<dbReference type="Gene3D" id="3.30.870.10">
    <property type="entry name" value="Endonuclease Chain A"/>
    <property type="match status" value="1"/>
</dbReference>
<evidence type="ECO:0000256" key="1">
    <source>
        <dbReference type="ARBA" id="ARBA00022737"/>
    </source>
</evidence>
<evidence type="ECO:0000313" key="3">
    <source>
        <dbReference type="EMBL" id="GCB84537.1"/>
    </source>
</evidence>
<accession>A0A401QGU3</accession>
<dbReference type="STRING" id="75743.A0A401QGU3"/>
<dbReference type="PANTHER" id="PTHR18896">
    <property type="entry name" value="PHOSPHOLIPASE D"/>
    <property type="match status" value="1"/>
</dbReference>
<evidence type="ECO:0000313" key="4">
    <source>
        <dbReference type="Proteomes" id="UP000288216"/>
    </source>
</evidence>
<dbReference type="InterPro" id="IPR015679">
    <property type="entry name" value="PLipase_D_fam"/>
</dbReference>
<sequence length="159" mass="18183">KPGPTRGKSITHRARADTHTYTRARTHTHKATLTILFLQVNNHNEAEPLDKRPEDEGDGAEELKECQSRCLPNSADCNAAGQFWLGKDYCNFIQKDWVELDKPFEDFIDRTSTPRMPWRDIGVVVHGGAAQDVARHFIQRWNFTKVICFGNGKAKYSLR</sequence>
<dbReference type="EMBL" id="BFAA01074531">
    <property type="protein sequence ID" value="GCB84537.1"/>
    <property type="molecule type" value="Genomic_DNA"/>
</dbReference>
<gene>
    <name evidence="3" type="ORF">scyTo_0025164</name>
</gene>
<protein>
    <submittedName>
        <fullName evidence="3">Uncharacterized protein</fullName>
    </submittedName>
</protein>
<dbReference type="GO" id="GO:0009395">
    <property type="term" value="P:phospholipid catabolic process"/>
    <property type="evidence" value="ECO:0007669"/>
    <property type="project" value="TreeGrafter"/>
</dbReference>
<keyword evidence="1" id="KW-0677">Repeat</keyword>
<dbReference type="GO" id="GO:0004630">
    <property type="term" value="F:phospholipase D activity"/>
    <property type="evidence" value="ECO:0007669"/>
    <property type="project" value="TreeGrafter"/>
</dbReference>
<dbReference type="SUPFAM" id="SSF56024">
    <property type="entry name" value="Phospholipase D/nuclease"/>
    <property type="match status" value="1"/>
</dbReference>
<dbReference type="GO" id="GO:0060627">
    <property type="term" value="P:regulation of vesicle-mediated transport"/>
    <property type="evidence" value="ECO:0007669"/>
    <property type="project" value="TreeGrafter"/>
</dbReference>
<feature type="non-terminal residue" evidence="3">
    <location>
        <position position="1"/>
    </location>
</feature>
<keyword evidence="4" id="KW-1185">Reference proteome</keyword>
<comment type="caution">
    <text evidence="3">The sequence shown here is derived from an EMBL/GenBank/DDBJ whole genome shotgun (WGS) entry which is preliminary data.</text>
</comment>
<dbReference type="OrthoDB" id="9829014at2759"/>
<reference evidence="3 4" key="1">
    <citation type="journal article" date="2018" name="Nat. Ecol. Evol.">
        <title>Shark genomes provide insights into elasmobranch evolution and the origin of vertebrates.</title>
        <authorList>
            <person name="Hara Y"/>
            <person name="Yamaguchi K"/>
            <person name="Onimaru K"/>
            <person name="Kadota M"/>
            <person name="Koyanagi M"/>
            <person name="Keeley SD"/>
            <person name="Tatsumi K"/>
            <person name="Tanaka K"/>
            <person name="Motone F"/>
            <person name="Kageyama Y"/>
            <person name="Nozu R"/>
            <person name="Adachi N"/>
            <person name="Nishimura O"/>
            <person name="Nakagawa R"/>
            <person name="Tanegashima C"/>
            <person name="Kiyatake I"/>
            <person name="Matsumoto R"/>
            <person name="Murakumo K"/>
            <person name="Nishida K"/>
            <person name="Terakita A"/>
            <person name="Kuratani S"/>
            <person name="Sato K"/>
            <person name="Hyodo S Kuraku.S."/>
        </authorList>
    </citation>
    <scope>NUCLEOTIDE SEQUENCE [LARGE SCALE GENOMIC DNA]</scope>
</reference>
<dbReference type="Proteomes" id="UP000288216">
    <property type="component" value="Unassembled WGS sequence"/>
</dbReference>
<name>A0A401QGU3_SCYTO</name>
<evidence type="ECO:0000256" key="2">
    <source>
        <dbReference type="ARBA" id="ARBA00023098"/>
    </source>
</evidence>
<dbReference type="PANTHER" id="PTHR18896:SF121">
    <property type="entry name" value="PHOSPHOLIPASE D2"/>
    <property type="match status" value="1"/>
</dbReference>